<dbReference type="InterPro" id="IPR053237">
    <property type="entry name" value="Natterin_C"/>
</dbReference>
<dbReference type="SMART" id="SM00791">
    <property type="entry name" value="Agglutinin"/>
    <property type="match status" value="2"/>
</dbReference>
<dbReference type="Gene3D" id="2.80.10.50">
    <property type="match status" value="2"/>
</dbReference>
<dbReference type="CDD" id="cd20216">
    <property type="entry name" value="PFM_HFR-2-like"/>
    <property type="match status" value="1"/>
</dbReference>
<dbReference type="Proteomes" id="UP000834106">
    <property type="component" value="Chromosome 12"/>
</dbReference>
<dbReference type="InterPro" id="IPR008998">
    <property type="entry name" value="Agglutinin"/>
</dbReference>
<evidence type="ECO:0000256" key="1">
    <source>
        <dbReference type="ARBA" id="ARBA00009831"/>
    </source>
</evidence>
<sequence length="489" mass="54849">MGDTYASVPLPRYVVLLSQYNSKYLSYINDDTKLHGLMRFSGEQAVSTYAKYEVERARSSANKGLVHIRCSYNNKYWRKQSKDSLWIAALANESNENHSDWSCTLFEPVYVNGQDAAQGVRFRSVQNKHYACLWRAAKPYSSCLYAGSESPNNELCDVCTIIDWETFLVLPKHVAFKGDNGKYLTAASKEGHQYLQFSSDDIGAPGVGNEVFITRNGSVVIKSDYYGKFWRRSPDWIWADTNHKITDPSSIDNTEFSDDLLFWPIKLGDKEVALRNLGNNYFCKRLTTQGKESCLNAGVSTISKEARLEVSEIVVSRNIYNVDYRLLDSRIYNQTVITVATGNAVNDSDLPNIVDLKLSYVETKTATWNASVSLKLGAKITFETGIPLIIDGKVELSGEFTGTCTQGEAMTTTQTLETTYKVIVPPRTGVRVCMLATKGSCNVPFSYTQHDTLTNGQKVTYHMDDGVYTGVNSYNFKYETKAETLCRDA</sequence>
<dbReference type="SUPFAM" id="SSF50382">
    <property type="entry name" value="Agglutinin"/>
    <property type="match status" value="2"/>
</dbReference>
<proteinExistence type="inferred from homology"/>
<dbReference type="Gene3D" id="2.170.15.10">
    <property type="entry name" value="Proaerolysin, chain A, domain 3"/>
    <property type="match status" value="1"/>
</dbReference>
<dbReference type="Pfam" id="PF01117">
    <property type="entry name" value="Aerolysin"/>
    <property type="match status" value="1"/>
</dbReference>
<feature type="domain" description="Agglutinin" evidence="3">
    <location>
        <begin position="8"/>
        <end position="163"/>
    </location>
</feature>
<gene>
    <name evidence="4" type="ORF">FPE_LOCUS19829</name>
</gene>
<dbReference type="PANTHER" id="PTHR39244:SF5">
    <property type="entry name" value="NATTERIN-3-LIKE"/>
    <property type="match status" value="1"/>
</dbReference>
<name>A0AAD1ZN93_9LAMI</name>
<dbReference type="CDD" id="cd00257">
    <property type="entry name" value="beta-trefoil_FSCN-like"/>
    <property type="match status" value="1"/>
</dbReference>
<organism evidence="4 5">
    <name type="scientific">Fraxinus pennsylvanica</name>
    <dbReference type="NCBI Taxonomy" id="56036"/>
    <lineage>
        <taxon>Eukaryota</taxon>
        <taxon>Viridiplantae</taxon>
        <taxon>Streptophyta</taxon>
        <taxon>Embryophyta</taxon>
        <taxon>Tracheophyta</taxon>
        <taxon>Spermatophyta</taxon>
        <taxon>Magnoliopsida</taxon>
        <taxon>eudicotyledons</taxon>
        <taxon>Gunneridae</taxon>
        <taxon>Pentapetalae</taxon>
        <taxon>asterids</taxon>
        <taxon>lamiids</taxon>
        <taxon>Lamiales</taxon>
        <taxon>Oleaceae</taxon>
        <taxon>Oleeae</taxon>
        <taxon>Fraxinus</taxon>
    </lineage>
</organism>
<comment type="similarity">
    <text evidence="1">Belongs to the aerolysin family.</text>
</comment>
<protein>
    <recommendedName>
        <fullName evidence="3">Agglutinin domain-containing protein</fullName>
    </recommendedName>
</protein>
<dbReference type="PANTHER" id="PTHR39244">
    <property type="entry name" value="NATTERIN-4"/>
    <property type="match status" value="1"/>
</dbReference>
<evidence type="ECO:0000313" key="5">
    <source>
        <dbReference type="Proteomes" id="UP000834106"/>
    </source>
</evidence>
<evidence type="ECO:0000259" key="3">
    <source>
        <dbReference type="SMART" id="SM00791"/>
    </source>
</evidence>
<keyword evidence="2" id="KW-1015">Disulfide bond</keyword>
<accession>A0AAD1ZN93</accession>
<dbReference type="SUPFAM" id="SSF56973">
    <property type="entry name" value="Aerolisin/ETX pore-forming domain"/>
    <property type="match status" value="1"/>
</dbReference>
<keyword evidence="5" id="KW-1185">Reference proteome</keyword>
<reference evidence="4" key="1">
    <citation type="submission" date="2023-05" db="EMBL/GenBank/DDBJ databases">
        <authorList>
            <person name="Huff M."/>
        </authorList>
    </citation>
    <scope>NUCLEOTIDE SEQUENCE</scope>
</reference>
<dbReference type="Pfam" id="PF07468">
    <property type="entry name" value="Agglutinin"/>
    <property type="match status" value="2"/>
</dbReference>
<dbReference type="InterPro" id="IPR055267">
    <property type="entry name" value="Aerolysin-like_C"/>
</dbReference>
<evidence type="ECO:0000256" key="2">
    <source>
        <dbReference type="ARBA" id="ARBA00023157"/>
    </source>
</evidence>
<dbReference type="EMBL" id="OU503047">
    <property type="protein sequence ID" value="CAI9772399.1"/>
    <property type="molecule type" value="Genomic_DNA"/>
</dbReference>
<dbReference type="AlphaFoldDB" id="A0AAD1ZN93"/>
<evidence type="ECO:0000313" key="4">
    <source>
        <dbReference type="EMBL" id="CAI9772399.1"/>
    </source>
</evidence>
<feature type="domain" description="Agglutinin" evidence="3">
    <location>
        <begin position="168"/>
        <end position="312"/>
    </location>
</feature>
<dbReference type="InterPro" id="IPR036242">
    <property type="entry name" value="Agglutinin_dom_sf"/>
</dbReference>